<reference evidence="1" key="1">
    <citation type="submission" date="2019-05" db="EMBL/GenBank/DDBJ databases">
        <title>Annotation for the trematode Paragonimus heterotremus.</title>
        <authorList>
            <person name="Choi Y.-J."/>
        </authorList>
    </citation>
    <scope>NUCLEOTIDE SEQUENCE</scope>
    <source>
        <strain evidence="1">LC</strain>
    </source>
</reference>
<dbReference type="Pfam" id="PF16065">
    <property type="entry name" value="DUF4807"/>
    <property type="match status" value="1"/>
</dbReference>
<evidence type="ECO:0000313" key="2">
    <source>
        <dbReference type="Proteomes" id="UP000748531"/>
    </source>
</evidence>
<gene>
    <name evidence="1" type="ORF">PHET_03397</name>
</gene>
<proteinExistence type="predicted"/>
<comment type="caution">
    <text evidence="1">The sequence shown here is derived from an EMBL/GenBank/DDBJ whole genome shotgun (WGS) entry which is preliminary data.</text>
</comment>
<organism evidence="1 2">
    <name type="scientific">Paragonimus heterotremus</name>
    <dbReference type="NCBI Taxonomy" id="100268"/>
    <lineage>
        <taxon>Eukaryota</taxon>
        <taxon>Metazoa</taxon>
        <taxon>Spiralia</taxon>
        <taxon>Lophotrochozoa</taxon>
        <taxon>Platyhelminthes</taxon>
        <taxon>Trematoda</taxon>
        <taxon>Digenea</taxon>
        <taxon>Plagiorchiida</taxon>
        <taxon>Troglotremata</taxon>
        <taxon>Troglotrematidae</taxon>
        <taxon>Paragonimus</taxon>
    </lineage>
</organism>
<dbReference type="Proteomes" id="UP000748531">
    <property type="component" value="Unassembled WGS sequence"/>
</dbReference>
<dbReference type="OrthoDB" id="121932at2759"/>
<dbReference type="InterPro" id="IPR032072">
    <property type="entry name" value="DUF4807"/>
</dbReference>
<keyword evidence="2" id="KW-1185">Reference proteome</keyword>
<sequence length="249" mass="28630">MFGVLFYGSRRAVRIYTPPHCLPSELPLTLRSSDGKVYTCVLCIEHFVYLIELIKNLAFISLFTHVLKALSFHPSLFVSSGIFLNVSDEPFWNIVNGRLYKHILIEEAMAWFSTLGGGFSSLGESCQCAAEVAGKISLVQMKLAMEMNSSIIQAKTALWFSQSLMQQGYLRESAKILRSTYRKWKPLMNSDTPADRRIDLMAAGLWERLRYYWRCRRLSSERTETSSFTLSKRRRTYNFPDLSAFLKCL</sequence>
<name>A0A8J4TIM5_9TREM</name>
<protein>
    <submittedName>
        <fullName evidence="1">Uncharacterized protein</fullName>
    </submittedName>
</protein>
<accession>A0A8J4TIM5</accession>
<dbReference type="PANTHER" id="PTHR36693">
    <property type="entry name" value="GH02722P"/>
    <property type="match status" value="1"/>
</dbReference>
<dbReference type="EMBL" id="LUCH01001357">
    <property type="protein sequence ID" value="KAF5403212.1"/>
    <property type="molecule type" value="Genomic_DNA"/>
</dbReference>
<dbReference type="PANTHER" id="PTHR36693:SF1">
    <property type="entry name" value="GH02722P"/>
    <property type="match status" value="1"/>
</dbReference>
<dbReference type="AlphaFoldDB" id="A0A8J4TIM5"/>
<evidence type="ECO:0000313" key="1">
    <source>
        <dbReference type="EMBL" id="KAF5403212.1"/>
    </source>
</evidence>